<keyword evidence="6" id="KW-1185">Reference proteome</keyword>
<dbReference type="Proteomes" id="UP001153404">
    <property type="component" value="Unassembled WGS sequence"/>
</dbReference>
<proteinExistence type="inferred from homology"/>
<comment type="similarity">
    <text evidence="4">Belongs to the IspD/TarI cytidylyltransferase family. IspD subfamily.</text>
</comment>
<reference evidence="5" key="1">
    <citation type="submission" date="2022-10" db="EMBL/GenBank/DDBJ databases">
        <title>Comparative genomic analysis of Cohnella hashimotonis sp. nov., isolated from the International Space Station.</title>
        <authorList>
            <person name="Simpson A."/>
            <person name="Venkateswaran K."/>
        </authorList>
    </citation>
    <scope>NUCLEOTIDE SEQUENCE</scope>
    <source>
        <strain evidence="5">DSM 28161</strain>
    </source>
</reference>
<dbReference type="PANTHER" id="PTHR32125:SF4">
    <property type="entry name" value="2-C-METHYL-D-ERYTHRITOL 4-PHOSPHATE CYTIDYLYLTRANSFERASE, CHLOROPLASTIC"/>
    <property type="match status" value="1"/>
</dbReference>
<feature type="site" description="Positions MEP for the nucleophilic attack" evidence="4">
    <location>
        <position position="161"/>
    </location>
</feature>
<dbReference type="PANTHER" id="PTHR32125">
    <property type="entry name" value="2-C-METHYL-D-ERYTHRITOL 4-PHOSPHATE CYTIDYLYLTRANSFERASE, CHLOROPLASTIC"/>
    <property type="match status" value="1"/>
</dbReference>
<dbReference type="GO" id="GO:0050518">
    <property type="term" value="F:2-C-methyl-D-erythritol 4-phosphate cytidylyltransferase activity"/>
    <property type="evidence" value="ECO:0007669"/>
    <property type="project" value="UniProtKB-UniRule"/>
</dbReference>
<comment type="function">
    <text evidence="4">Catalyzes the formation of 4-diphosphocytidyl-2-C-methyl-D-erythritol from CTP and 2-C-methyl-D-erythritol 4-phosphate (MEP).</text>
</comment>
<dbReference type="GO" id="GO:0019288">
    <property type="term" value="P:isopentenyl diphosphate biosynthetic process, methylerythritol 4-phosphate pathway"/>
    <property type="evidence" value="ECO:0007669"/>
    <property type="project" value="UniProtKB-UniRule"/>
</dbReference>
<sequence>MPRRKEGVDMDWGAVIVAAGSGKRMGAGMNKAYLPLEGRPVLAHTLEAFEACEAVSEIVIVAAAGEEAKAEALAREFGIRKLTAVIAGGAERQDSVYAGLAALRAEGALVHDAARPLVTPARIAACCVAAAAQGAAALAVPVKDTIKLSDGAGMIVSTPERSLLWAVQTPQAFRRAELMDAHERARREGAAATDDAMLLERLGRKVAIVESDYANLKITTPEDLPIAELLLARRRRDGLERNG</sequence>
<comment type="catalytic activity">
    <reaction evidence="4">
        <text>2-C-methyl-D-erythritol 4-phosphate + CTP + H(+) = 4-CDP-2-C-methyl-D-erythritol + diphosphate</text>
        <dbReference type="Rhea" id="RHEA:13429"/>
        <dbReference type="ChEBI" id="CHEBI:15378"/>
        <dbReference type="ChEBI" id="CHEBI:33019"/>
        <dbReference type="ChEBI" id="CHEBI:37563"/>
        <dbReference type="ChEBI" id="CHEBI:57823"/>
        <dbReference type="ChEBI" id="CHEBI:58262"/>
        <dbReference type="EC" id="2.7.7.60"/>
    </reaction>
</comment>
<evidence type="ECO:0000313" key="6">
    <source>
        <dbReference type="Proteomes" id="UP001153404"/>
    </source>
</evidence>
<evidence type="ECO:0000256" key="1">
    <source>
        <dbReference type="ARBA" id="ARBA00022679"/>
    </source>
</evidence>
<feature type="site" description="Positions MEP for the nucleophilic attack" evidence="4">
    <location>
        <position position="217"/>
    </location>
</feature>
<dbReference type="HAMAP" id="MF_00108">
    <property type="entry name" value="IspD"/>
    <property type="match status" value="1"/>
</dbReference>
<dbReference type="AlphaFoldDB" id="A0A9X4L001"/>
<dbReference type="InterPro" id="IPR050088">
    <property type="entry name" value="IspD/TarI_cytidylyltransf_bact"/>
</dbReference>
<dbReference type="InterPro" id="IPR034683">
    <property type="entry name" value="IspD/TarI"/>
</dbReference>
<dbReference type="Gene3D" id="3.90.550.10">
    <property type="entry name" value="Spore Coat Polysaccharide Biosynthesis Protein SpsA, Chain A"/>
    <property type="match status" value="1"/>
</dbReference>
<gene>
    <name evidence="4 5" type="primary">ispD</name>
    <name evidence="5" type="ORF">OMP40_17615</name>
</gene>
<dbReference type="FunFam" id="3.90.550.10:FF:000003">
    <property type="entry name" value="2-C-methyl-D-erythritol 4-phosphate cytidylyltransferase"/>
    <property type="match status" value="1"/>
</dbReference>
<organism evidence="5 6">
    <name type="scientific">Cohnella rhizosphaerae</name>
    <dbReference type="NCBI Taxonomy" id="1457232"/>
    <lineage>
        <taxon>Bacteria</taxon>
        <taxon>Bacillati</taxon>
        <taxon>Bacillota</taxon>
        <taxon>Bacilli</taxon>
        <taxon>Bacillales</taxon>
        <taxon>Paenibacillaceae</taxon>
        <taxon>Cohnella</taxon>
    </lineage>
</organism>
<dbReference type="SUPFAM" id="SSF53448">
    <property type="entry name" value="Nucleotide-diphospho-sugar transferases"/>
    <property type="match status" value="1"/>
</dbReference>
<feature type="site" description="Transition state stabilizer" evidence="4">
    <location>
        <position position="31"/>
    </location>
</feature>
<dbReference type="RefSeq" id="WP_277533379.1">
    <property type="nucleotide sequence ID" value="NZ_JAPDIA010000005.1"/>
</dbReference>
<dbReference type="Pfam" id="PF01128">
    <property type="entry name" value="IspD"/>
    <property type="match status" value="1"/>
</dbReference>
<comment type="pathway">
    <text evidence="4">Isoprenoid biosynthesis; isopentenyl diphosphate biosynthesis via DXP pathway; isopentenyl diphosphate from 1-deoxy-D-xylulose 5-phosphate: step 2/6.</text>
</comment>
<evidence type="ECO:0000256" key="3">
    <source>
        <dbReference type="ARBA" id="ARBA00023229"/>
    </source>
</evidence>
<name>A0A9X4L001_9BACL</name>
<keyword evidence="1 4" id="KW-0808">Transferase</keyword>
<evidence type="ECO:0000256" key="2">
    <source>
        <dbReference type="ARBA" id="ARBA00022695"/>
    </source>
</evidence>
<feature type="site" description="Transition state stabilizer" evidence="4">
    <location>
        <position position="24"/>
    </location>
</feature>
<keyword evidence="2 4" id="KW-0548">Nucleotidyltransferase</keyword>
<accession>A0A9X4L001</accession>
<keyword evidence="3 4" id="KW-0414">Isoprene biosynthesis</keyword>
<dbReference type="NCBIfam" id="TIGR00453">
    <property type="entry name" value="ispD"/>
    <property type="match status" value="1"/>
</dbReference>
<evidence type="ECO:0000313" key="5">
    <source>
        <dbReference type="EMBL" id="MDG0810982.1"/>
    </source>
</evidence>
<dbReference type="CDD" id="cd02516">
    <property type="entry name" value="CDP-ME_synthetase"/>
    <property type="match status" value="1"/>
</dbReference>
<dbReference type="EC" id="2.7.7.60" evidence="4"/>
<dbReference type="InterPro" id="IPR001228">
    <property type="entry name" value="IspD"/>
</dbReference>
<dbReference type="EMBL" id="JAPDIA010000005">
    <property type="protein sequence ID" value="MDG0810982.1"/>
    <property type="molecule type" value="Genomic_DNA"/>
</dbReference>
<dbReference type="InterPro" id="IPR029044">
    <property type="entry name" value="Nucleotide-diphossugar_trans"/>
</dbReference>
<comment type="caution">
    <text evidence="5">The sequence shown here is derived from an EMBL/GenBank/DDBJ whole genome shotgun (WGS) entry which is preliminary data.</text>
</comment>
<protein>
    <recommendedName>
        <fullName evidence="4">2-C-methyl-D-erythritol 4-phosphate cytidylyltransferase</fullName>
        <ecNumber evidence="4">2.7.7.60</ecNumber>
    </recommendedName>
    <alternativeName>
        <fullName evidence="4">4-diphosphocytidyl-2C-methyl-D-erythritol synthase</fullName>
    </alternativeName>
    <alternativeName>
        <fullName evidence="4">MEP cytidylyltransferase</fullName>
        <shortName evidence="4">MCT</shortName>
    </alternativeName>
</protein>
<evidence type="ECO:0000256" key="4">
    <source>
        <dbReference type="HAMAP-Rule" id="MF_00108"/>
    </source>
</evidence>